<feature type="transmembrane region" description="Helical" evidence="6">
    <location>
        <begin position="175"/>
        <end position="197"/>
    </location>
</feature>
<proteinExistence type="predicted"/>
<comment type="subcellular location">
    <subcellularLocation>
        <location evidence="1">Cell membrane</location>
        <topology evidence="1">Multi-pass membrane protein</topology>
    </subcellularLocation>
</comment>
<dbReference type="InterPro" id="IPR019108">
    <property type="entry name" value="Caa3_assmbl_CtaG-rel"/>
</dbReference>
<sequence length="210" mass="22487">MKTIYLVTGLSVLVLLATLLAANFGSASFTSHMVIHMGIVAFAAPIIALSMTGSTYRKKMPLVKRLTTMPASVIELVVVWFWHSPAIRAAADASFILSVSEQISFFAAGLLLWYVCLQPREGRLAGATGLLFTFMHMTLLGVLIALAPRPLYGEGDVTCFGIPLSATSDQQTGGVLMLVASAFSYLVGGLVLVAGLLRGDHSIPMEKPRW</sequence>
<accession>A0A4D7Z718</accession>
<evidence type="ECO:0000256" key="6">
    <source>
        <dbReference type="SAM" id="Phobius"/>
    </source>
</evidence>
<protein>
    <submittedName>
        <fullName evidence="7">Cytochrome c oxidase assembly protein</fullName>
    </submittedName>
</protein>
<name>A0A4D7Z718_AGRTU</name>
<evidence type="ECO:0000256" key="2">
    <source>
        <dbReference type="ARBA" id="ARBA00022475"/>
    </source>
</evidence>
<keyword evidence="4 6" id="KW-1133">Transmembrane helix</keyword>
<dbReference type="AlphaFoldDB" id="A0A4D7Z718"/>
<dbReference type="EMBL" id="CP039924">
    <property type="protein sequence ID" value="QCL97840.1"/>
    <property type="molecule type" value="Genomic_DNA"/>
</dbReference>
<organism evidence="7 8">
    <name type="scientific">Agrobacterium tumefaciens</name>
    <dbReference type="NCBI Taxonomy" id="358"/>
    <lineage>
        <taxon>Bacteria</taxon>
        <taxon>Pseudomonadati</taxon>
        <taxon>Pseudomonadota</taxon>
        <taxon>Alphaproteobacteria</taxon>
        <taxon>Hyphomicrobiales</taxon>
        <taxon>Rhizobiaceae</taxon>
        <taxon>Rhizobium/Agrobacterium group</taxon>
        <taxon>Agrobacterium</taxon>
        <taxon>Agrobacterium tumefaciens complex</taxon>
    </lineage>
</organism>
<geneLocation type="plasmid" evidence="8">
    <name>patcfbp7129a</name>
</geneLocation>
<evidence type="ECO:0000313" key="7">
    <source>
        <dbReference type="EMBL" id="QCL97840.1"/>
    </source>
</evidence>
<evidence type="ECO:0000256" key="5">
    <source>
        <dbReference type="ARBA" id="ARBA00023136"/>
    </source>
</evidence>
<evidence type="ECO:0000256" key="1">
    <source>
        <dbReference type="ARBA" id="ARBA00004651"/>
    </source>
</evidence>
<reference evidence="7 8" key="1">
    <citation type="submission" date="2019-04" db="EMBL/GenBank/DDBJ databases">
        <title>Complete genome sequence of Agrobacterium tumefaciens CFBP7129.</title>
        <authorList>
            <person name="Haryono M."/>
            <person name="Lin Y.-C."/>
            <person name="Lai E.-M."/>
            <person name="Kuo C.-H."/>
        </authorList>
    </citation>
    <scope>NUCLEOTIDE SEQUENCE [LARGE SCALE GENOMIC DNA]</scope>
    <source>
        <strain evidence="7 8">CFBP7129</strain>
        <plasmid evidence="8">patcfbp7129a</plasmid>
    </source>
</reference>
<dbReference type="GO" id="GO:0005886">
    <property type="term" value="C:plasma membrane"/>
    <property type="evidence" value="ECO:0007669"/>
    <property type="project" value="UniProtKB-SubCell"/>
</dbReference>
<evidence type="ECO:0000313" key="8">
    <source>
        <dbReference type="Proteomes" id="UP000298649"/>
    </source>
</evidence>
<keyword evidence="5 6" id="KW-0472">Membrane</keyword>
<keyword evidence="3 6" id="KW-0812">Transmembrane</keyword>
<dbReference type="Pfam" id="PF09678">
    <property type="entry name" value="Caa3_CtaG"/>
    <property type="match status" value="1"/>
</dbReference>
<dbReference type="Proteomes" id="UP000298649">
    <property type="component" value="Plasmid pAtCFBP7129a"/>
</dbReference>
<dbReference type="RefSeq" id="WP_137006178.1">
    <property type="nucleotide sequence ID" value="NZ_CP039924.1"/>
</dbReference>
<evidence type="ECO:0000256" key="4">
    <source>
        <dbReference type="ARBA" id="ARBA00022989"/>
    </source>
</evidence>
<keyword evidence="2" id="KW-1003">Cell membrane</keyword>
<keyword evidence="7" id="KW-0614">Plasmid</keyword>
<feature type="transmembrane region" description="Helical" evidence="6">
    <location>
        <begin position="95"/>
        <end position="117"/>
    </location>
</feature>
<feature type="transmembrane region" description="Helical" evidence="6">
    <location>
        <begin position="62"/>
        <end position="83"/>
    </location>
</feature>
<feature type="transmembrane region" description="Helical" evidence="6">
    <location>
        <begin position="31"/>
        <end position="50"/>
    </location>
</feature>
<gene>
    <name evidence="7" type="ORF">CFBP7129_27005</name>
</gene>
<evidence type="ECO:0000256" key="3">
    <source>
        <dbReference type="ARBA" id="ARBA00022692"/>
    </source>
</evidence>
<feature type="transmembrane region" description="Helical" evidence="6">
    <location>
        <begin position="124"/>
        <end position="147"/>
    </location>
</feature>